<organism evidence="3 4">
    <name type="scientific">Micavibrio aeruginosavorus</name>
    <dbReference type="NCBI Taxonomy" id="349221"/>
    <lineage>
        <taxon>Bacteria</taxon>
        <taxon>Pseudomonadati</taxon>
        <taxon>Bdellovibrionota</taxon>
        <taxon>Bdellovibrionia</taxon>
        <taxon>Bdellovibrionales</taxon>
        <taxon>Pseudobdellovibrionaceae</taxon>
        <taxon>Micavibrio</taxon>
    </lineage>
</organism>
<protein>
    <submittedName>
        <fullName evidence="3">Fatty acid desaturase</fullName>
    </submittedName>
</protein>
<dbReference type="InterPro" id="IPR012171">
    <property type="entry name" value="Fatty_acid_desaturase"/>
</dbReference>
<dbReference type="InterPro" id="IPR005804">
    <property type="entry name" value="FA_desaturase_dom"/>
</dbReference>
<evidence type="ECO:0000259" key="2">
    <source>
        <dbReference type="Pfam" id="PF00487"/>
    </source>
</evidence>
<keyword evidence="1" id="KW-0812">Transmembrane</keyword>
<feature type="domain" description="Fatty acid desaturase" evidence="2">
    <location>
        <begin position="34"/>
        <end position="254"/>
    </location>
</feature>
<feature type="transmembrane region" description="Helical" evidence="1">
    <location>
        <begin position="158"/>
        <end position="176"/>
    </location>
</feature>
<dbReference type="AlphaFoldDB" id="A0A7T5UI44"/>
<dbReference type="GO" id="GO:0008610">
    <property type="term" value="P:lipid biosynthetic process"/>
    <property type="evidence" value="ECO:0007669"/>
    <property type="project" value="UniProtKB-ARBA"/>
</dbReference>
<evidence type="ECO:0000313" key="4">
    <source>
        <dbReference type="Proteomes" id="UP000595362"/>
    </source>
</evidence>
<evidence type="ECO:0000313" key="3">
    <source>
        <dbReference type="EMBL" id="QQG36621.1"/>
    </source>
</evidence>
<proteinExistence type="predicted"/>
<feature type="transmembrane region" description="Helical" evidence="1">
    <location>
        <begin position="127"/>
        <end position="146"/>
    </location>
</feature>
<dbReference type="EMBL" id="CP066681">
    <property type="protein sequence ID" value="QQG36621.1"/>
    <property type="molecule type" value="Genomic_DNA"/>
</dbReference>
<dbReference type="Proteomes" id="UP000595362">
    <property type="component" value="Chromosome"/>
</dbReference>
<dbReference type="Pfam" id="PF00487">
    <property type="entry name" value="FA_desaturase"/>
    <property type="match status" value="1"/>
</dbReference>
<keyword evidence="1" id="KW-0472">Membrane</keyword>
<evidence type="ECO:0000256" key="1">
    <source>
        <dbReference type="SAM" id="Phobius"/>
    </source>
</evidence>
<feature type="transmembrane region" description="Helical" evidence="1">
    <location>
        <begin position="14"/>
        <end position="31"/>
    </location>
</feature>
<gene>
    <name evidence="3" type="ORF">HYS17_02230</name>
</gene>
<name>A0A7T5UI44_9BACT</name>
<accession>A0A7T5UI44</accession>
<dbReference type="GO" id="GO:0016717">
    <property type="term" value="F:oxidoreductase activity, acting on paired donors, with oxidation of a pair of donors resulting in the reduction of molecular oxygen to two molecules of water"/>
    <property type="evidence" value="ECO:0007669"/>
    <property type="project" value="TreeGrafter"/>
</dbReference>
<dbReference type="PANTHER" id="PTHR19353">
    <property type="entry name" value="FATTY ACID DESATURASE 2"/>
    <property type="match status" value="1"/>
</dbReference>
<dbReference type="GO" id="GO:0016020">
    <property type="term" value="C:membrane"/>
    <property type="evidence" value="ECO:0007669"/>
    <property type="project" value="TreeGrafter"/>
</dbReference>
<sequence>MLHKRSVFPWLKDAIIDWVVIAVAIAAAGIWNNPLGYVAAVIVVGNRQHALACLGHDGTHFLLSTKRKLNDTLSGFLAWYPLGITNSGYRSLHNRHHIYLNTEDDPEIHHKRSRAPQWDIPITPQRIIMYVLLDLVGYSIPDYYIIVTYSKATRKTEYVLLAAYHLSFIAVFLAAGLWWVPLIWYVSLVTSFMMFFRLRLWLEHQGTDLVHRLELNGWQSALFYPHLAWHHWEHHQWPAVPYHRLPELRKMVEDVPVITLQQLWEHFNSLPNISSGTPLSNGIPADSA</sequence>
<keyword evidence="1" id="KW-1133">Transmembrane helix</keyword>
<reference evidence="3 4" key="1">
    <citation type="submission" date="2020-07" db="EMBL/GenBank/DDBJ databases">
        <title>Huge and variable diversity of episymbiotic CPR bacteria and DPANN archaea in groundwater ecosystems.</title>
        <authorList>
            <person name="He C.Y."/>
            <person name="Keren R."/>
            <person name="Whittaker M."/>
            <person name="Farag I.F."/>
            <person name="Doudna J."/>
            <person name="Cate J.H.D."/>
            <person name="Banfield J.F."/>
        </authorList>
    </citation>
    <scope>NUCLEOTIDE SEQUENCE [LARGE SCALE GENOMIC DNA]</scope>
    <source>
        <strain evidence="3">NC_groundwater_70_Ag_B-0.1um_54_66</strain>
    </source>
</reference>
<dbReference type="PANTHER" id="PTHR19353:SF19">
    <property type="entry name" value="DELTA(5) FATTY ACID DESATURASE C-RELATED"/>
    <property type="match status" value="1"/>
</dbReference>